<keyword evidence="9" id="KW-0443">Lipid metabolism</keyword>
<organism evidence="14 15">
    <name type="scientific">Rhizosphaericola mali</name>
    <dbReference type="NCBI Taxonomy" id="2545455"/>
    <lineage>
        <taxon>Bacteria</taxon>
        <taxon>Pseudomonadati</taxon>
        <taxon>Bacteroidota</taxon>
        <taxon>Chitinophagia</taxon>
        <taxon>Chitinophagales</taxon>
        <taxon>Chitinophagaceae</taxon>
        <taxon>Rhizosphaericola</taxon>
    </lineage>
</organism>
<evidence type="ECO:0000256" key="7">
    <source>
        <dbReference type="ARBA" id="ARBA00023002"/>
    </source>
</evidence>
<reference evidence="14 15" key="1">
    <citation type="submission" date="2019-09" db="EMBL/GenBank/DDBJ databases">
        <title>Complete genome sequence of Arachidicoccus sp. B3-10 isolated from apple orchard soil.</title>
        <authorList>
            <person name="Kim H.S."/>
            <person name="Han K.-I."/>
            <person name="Suh M.K."/>
            <person name="Lee K.C."/>
            <person name="Eom M.K."/>
            <person name="Kim J.-S."/>
            <person name="Kang S.W."/>
            <person name="Sin Y."/>
            <person name="Lee J.-S."/>
        </authorList>
    </citation>
    <scope>NUCLEOTIDE SEQUENCE [LARGE SCALE GENOMIC DNA]</scope>
    <source>
        <strain evidence="14 15">B3-10</strain>
    </source>
</reference>
<evidence type="ECO:0000259" key="13">
    <source>
        <dbReference type="Pfam" id="PF00487"/>
    </source>
</evidence>
<dbReference type="GO" id="GO:0016020">
    <property type="term" value="C:membrane"/>
    <property type="evidence" value="ECO:0007669"/>
    <property type="project" value="UniProtKB-SubCell"/>
</dbReference>
<evidence type="ECO:0000256" key="6">
    <source>
        <dbReference type="ARBA" id="ARBA00022989"/>
    </source>
</evidence>
<keyword evidence="15" id="KW-1185">Reference proteome</keyword>
<comment type="subcellular location">
    <subcellularLocation>
        <location evidence="1">Membrane</location>
        <topology evidence="1">Multi-pass membrane protein</topology>
    </subcellularLocation>
</comment>
<evidence type="ECO:0000313" key="15">
    <source>
        <dbReference type="Proteomes" id="UP000292424"/>
    </source>
</evidence>
<feature type="transmembrane region" description="Helical" evidence="12">
    <location>
        <begin position="47"/>
        <end position="67"/>
    </location>
</feature>
<dbReference type="Proteomes" id="UP000292424">
    <property type="component" value="Chromosome"/>
</dbReference>
<evidence type="ECO:0000256" key="10">
    <source>
        <dbReference type="ARBA" id="ARBA00023136"/>
    </source>
</evidence>
<dbReference type="InterPro" id="IPR005804">
    <property type="entry name" value="FA_desaturase_dom"/>
</dbReference>
<evidence type="ECO:0000256" key="4">
    <source>
        <dbReference type="ARBA" id="ARBA00022692"/>
    </source>
</evidence>
<evidence type="ECO:0000256" key="5">
    <source>
        <dbReference type="ARBA" id="ARBA00022832"/>
    </source>
</evidence>
<comment type="similarity">
    <text evidence="2">Belongs to the fatty acid desaturase type 2 family.</text>
</comment>
<evidence type="ECO:0000313" key="14">
    <source>
        <dbReference type="EMBL" id="QES89639.1"/>
    </source>
</evidence>
<name>A0A5P2G5Z9_9BACT</name>
<feature type="transmembrane region" description="Helical" evidence="12">
    <location>
        <begin position="73"/>
        <end position="94"/>
    </location>
</feature>
<proteinExistence type="inferred from homology"/>
<dbReference type="PANTHER" id="PTHR11351">
    <property type="entry name" value="ACYL-COA DESATURASE"/>
    <property type="match status" value="1"/>
</dbReference>
<dbReference type="EMBL" id="CP044016">
    <property type="protein sequence ID" value="QES89639.1"/>
    <property type="molecule type" value="Genomic_DNA"/>
</dbReference>
<sequence>MSFLDTVLQEPSYGWKDKEGDLIVPSSKQLFQEFFSRLNIFKSRKNWLPFFGWSRAILLASFFIVFLFEYLTWFNFIIAFVYGMIAMGTHGTIWHHRYCTHGAYTFRNKFWRFITQNLTISVIPEEIYAISHHVHHSKSDTPGDPYNAEGGFLYCFLADVNHQPIAKNLSKEDYQRVVSLMKHTGVHANTYEQYLKWGSYAHPWRSIALWLINWSFWYIVFYLIGGNSLAVTIFGAAGFWAIGVRTYNYEGHGKGKDKQKHGVDYNHKDRSINQLWPGIVAGEWHNNHHLYPKSARSGFKPLQVDLAWYYIKMMYTIGAISQYKDDKKRFYKKYYLPYLQEKKEAKQRQKLLSLKLKKVPN</sequence>
<keyword evidence="6 12" id="KW-1133">Transmembrane helix</keyword>
<evidence type="ECO:0000256" key="2">
    <source>
        <dbReference type="ARBA" id="ARBA00008749"/>
    </source>
</evidence>
<keyword evidence="4 12" id="KW-0812">Transmembrane</keyword>
<dbReference type="OrthoDB" id="19906at2"/>
<keyword evidence="8" id="KW-0408">Iron</keyword>
<keyword evidence="3" id="KW-0444">Lipid biosynthesis</keyword>
<dbReference type="PANTHER" id="PTHR11351:SF31">
    <property type="entry name" value="DESATURASE 1, ISOFORM A-RELATED"/>
    <property type="match status" value="1"/>
</dbReference>
<keyword evidence="7" id="KW-0560">Oxidoreductase</keyword>
<feature type="transmembrane region" description="Helical" evidence="12">
    <location>
        <begin position="306"/>
        <end position="323"/>
    </location>
</feature>
<dbReference type="GO" id="GO:0006633">
    <property type="term" value="P:fatty acid biosynthetic process"/>
    <property type="evidence" value="ECO:0007669"/>
    <property type="project" value="UniProtKB-KW"/>
</dbReference>
<dbReference type="GO" id="GO:0016717">
    <property type="term" value="F:oxidoreductase activity, acting on paired donors, with oxidation of a pair of donors resulting in the reduction of molecular oxygen to two molecules of water"/>
    <property type="evidence" value="ECO:0007669"/>
    <property type="project" value="InterPro"/>
</dbReference>
<dbReference type="KEGG" id="arac:E0W69_013520"/>
<dbReference type="InterPro" id="IPR015876">
    <property type="entry name" value="Acyl-CoA_DS"/>
</dbReference>
<dbReference type="RefSeq" id="WP_131330581.1">
    <property type="nucleotide sequence ID" value="NZ_CP044016.1"/>
</dbReference>
<keyword evidence="11" id="KW-0275">Fatty acid biosynthesis</keyword>
<feature type="domain" description="Fatty acid desaturase" evidence="13">
    <location>
        <begin position="72"/>
        <end position="295"/>
    </location>
</feature>
<evidence type="ECO:0000256" key="9">
    <source>
        <dbReference type="ARBA" id="ARBA00023098"/>
    </source>
</evidence>
<evidence type="ECO:0000256" key="1">
    <source>
        <dbReference type="ARBA" id="ARBA00004141"/>
    </source>
</evidence>
<accession>A0A5P2G5Z9</accession>
<protein>
    <submittedName>
        <fullName evidence="14">Acyl-CoA desaturase</fullName>
    </submittedName>
</protein>
<feature type="transmembrane region" description="Helical" evidence="12">
    <location>
        <begin position="215"/>
        <end position="242"/>
    </location>
</feature>
<keyword evidence="5" id="KW-0276">Fatty acid metabolism</keyword>
<keyword evidence="10 12" id="KW-0472">Membrane</keyword>
<gene>
    <name evidence="14" type="ORF">E0W69_013520</name>
</gene>
<evidence type="ECO:0000256" key="12">
    <source>
        <dbReference type="SAM" id="Phobius"/>
    </source>
</evidence>
<evidence type="ECO:0000256" key="11">
    <source>
        <dbReference type="ARBA" id="ARBA00023160"/>
    </source>
</evidence>
<dbReference type="Pfam" id="PF00487">
    <property type="entry name" value="FA_desaturase"/>
    <property type="match status" value="1"/>
</dbReference>
<evidence type="ECO:0000256" key="8">
    <source>
        <dbReference type="ARBA" id="ARBA00023004"/>
    </source>
</evidence>
<evidence type="ECO:0000256" key="3">
    <source>
        <dbReference type="ARBA" id="ARBA00022516"/>
    </source>
</evidence>
<dbReference type="AlphaFoldDB" id="A0A5P2G5Z9"/>